<dbReference type="GO" id="GO:0004817">
    <property type="term" value="F:cysteine-tRNA ligase activity"/>
    <property type="evidence" value="ECO:0007669"/>
    <property type="project" value="UniProtKB-UniRule"/>
</dbReference>
<dbReference type="Proteomes" id="UP000254792">
    <property type="component" value="Chromosome"/>
</dbReference>
<sequence>MKIFNSLFDNYSIFDNKKAKVYCCGPTVYDNIHIGNARPIITTDVLVRFLEFLEVEVDYLQNITDIDDKIISKAKAENKKESEITDRYIDDYLRDLKNLNIRKPNKIIPISEKMNSIIDYIEEMVDKGIAYESNGDVYFDVQGIKKYGELSNRKIEELISGARVEINQNKKNPLDFTLWKKTSEGQFWVTTWSSGRPGWHTECVALIKEYFNSQIDFHIGGIDLKFPHHENERAQFLGTDRKELSKIWVHNGHLEFNKQKMSKSIGNMILVNDFINQNDANTLRYLLLTTHYKQPLDFSEDLVGQSKKAILKIDNLIKKVQLKIALKEITKTTERELDENYNIINYLKKFTEIMEDDLNTPVVITLIESMVKEINKQADSKKVNGVIDDLITILQVLGFDFEMKEFDNETIKQIHNWKELLEQKKYEEADKIREALVKKKII</sequence>
<dbReference type="PANTHER" id="PTHR10890">
    <property type="entry name" value="CYSTEINYL-TRNA SYNTHETASE"/>
    <property type="match status" value="1"/>
</dbReference>
<keyword evidence="7 13" id="KW-0547">Nucleotide-binding</keyword>
<keyword evidence="6 13" id="KW-0479">Metal-binding</keyword>
<evidence type="ECO:0000256" key="1">
    <source>
        <dbReference type="ARBA" id="ARBA00004496"/>
    </source>
</evidence>
<keyword evidence="11 13" id="KW-0030">Aminoacyl-tRNA synthetase</keyword>
<feature type="binding site" evidence="13">
    <location>
        <position position="232"/>
    </location>
    <ligand>
        <name>Zn(2+)</name>
        <dbReference type="ChEBI" id="CHEBI:29105"/>
    </ligand>
</feature>
<gene>
    <name evidence="13 15" type="primary">cysS</name>
    <name evidence="15" type="ORF">SALLE_v1c00310</name>
</gene>
<feature type="binding site" evidence="13">
    <location>
        <position position="263"/>
    </location>
    <ligand>
        <name>ATP</name>
        <dbReference type="ChEBI" id="CHEBI:30616"/>
    </ligand>
</feature>
<evidence type="ECO:0000256" key="9">
    <source>
        <dbReference type="ARBA" id="ARBA00022840"/>
    </source>
</evidence>
<evidence type="ECO:0000313" key="15">
    <source>
        <dbReference type="EMBL" id="AXK50707.1"/>
    </source>
</evidence>
<evidence type="ECO:0000256" key="3">
    <source>
        <dbReference type="ARBA" id="ARBA00011245"/>
    </source>
</evidence>
<evidence type="ECO:0000256" key="4">
    <source>
        <dbReference type="ARBA" id="ARBA00022490"/>
    </source>
</evidence>
<dbReference type="KEGG" id="salx:SALLE_v1c00310"/>
<comment type="similarity">
    <text evidence="2 13">Belongs to the class-I aminoacyl-tRNA synthetase family.</text>
</comment>
<dbReference type="Pfam" id="PF01406">
    <property type="entry name" value="tRNA-synt_1e"/>
    <property type="match status" value="1"/>
</dbReference>
<comment type="catalytic activity">
    <reaction evidence="12 13">
        <text>tRNA(Cys) + L-cysteine + ATP = L-cysteinyl-tRNA(Cys) + AMP + diphosphate</text>
        <dbReference type="Rhea" id="RHEA:17773"/>
        <dbReference type="Rhea" id="RHEA-COMP:9661"/>
        <dbReference type="Rhea" id="RHEA-COMP:9679"/>
        <dbReference type="ChEBI" id="CHEBI:30616"/>
        <dbReference type="ChEBI" id="CHEBI:33019"/>
        <dbReference type="ChEBI" id="CHEBI:35235"/>
        <dbReference type="ChEBI" id="CHEBI:78442"/>
        <dbReference type="ChEBI" id="CHEBI:78517"/>
        <dbReference type="ChEBI" id="CHEBI:456215"/>
        <dbReference type="EC" id="6.1.1.16"/>
    </reaction>
</comment>
<feature type="binding site" evidence="13">
    <location>
        <position position="228"/>
    </location>
    <ligand>
        <name>Zn(2+)</name>
        <dbReference type="ChEBI" id="CHEBI:29105"/>
    </ligand>
</feature>
<evidence type="ECO:0000256" key="8">
    <source>
        <dbReference type="ARBA" id="ARBA00022833"/>
    </source>
</evidence>
<evidence type="ECO:0000259" key="14">
    <source>
        <dbReference type="SMART" id="SM00840"/>
    </source>
</evidence>
<dbReference type="PRINTS" id="PR00983">
    <property type="entry name" value="TRNASYNTHCYS"/>
</dbReference>
<protein>
    <recommendedName>
        <fullName evidence="13">Cysteine--tRNA ligase</fullName>
        <ecNumber evidence="13">6.1.1.16</ecNumber>
    </recommendedName>
    <alternativeName>
        <fullName evidence="13">Cysteinyl-tRNA synthetase</fullName>
        <shortName evidence="13">CysRS</shortName>
    </alternativeName>
</protein>
<reference evidence="15 16" key="1">
    <citation type="submission" date="2018-07" db="EMBL/GenBank/DDBJ databases">
        <title>Complete genome sequence of Spiroplasma alleghenense PLHS-1 (ATCC 51752).</title>
        <authorList>
            <person name="Chou L."/>
            <person name="Lee T.-Y."/>
            <person name="Tsai Y.-M."/>
            <person name="Kuo C.-H."/>
        </authorList>
    </citation>
    <scope>NUCLEOTIDE SEQUENCE [LARGE SCALE GENOMIC DNA]</scope>
    <source>
        <strain evidence="15 16">PLHS-1</strain>
    </source>
</reference>
<keyword evidence="8 13" id="KW-0862">Zinc</keyword>
<evidence type="ECO:0000256" key="6">
    <source>
        <dbReference type="ARBA" id="ARBA00022723"/>
    </source>
</evidence>
<dbReference type="PANTHER" id="PTHR10890:SF3">
    <property type="entry name" value="CYSTEINE--TRNA LIGASE, CYTOPLASMIC"/>
    <property type="match status" value="1"/>
</dbReference>
<evidence type="ECO:0000256" key="2">
    <source>
        <dbReference type="ARBA" id="ARBA00005594"/>
    </source>
</evidence>
<feature type="short sequence motif" description="'HIGH' region" evidence="13">
    <location>
        <begin position="26"/>
        <end position="36"/>
    </location>
</feature>
<feature type="binding site" evidence="13">
    <location>
        <position position="24"/>
    </location>
    <ligand>
        <name>Zn(2+)</name>
        <dbReference type="ChEBI" id="CHEBI:29105"/>
    </ligand>
</feature>
<dbReference type="GO" id="GO:0006423">
    <property type="term" value="P:cysteinyl-tRNA aminoacylation"/>
    <property type="evidence" value="ECO:0007669"/>
    <property type="project" value="UniProtKB-UniRule"/>
</dbReference>
<evidence type="ECO:0000256" key="5">
    <source>
        <dbReference type="ARBA" id="ARBA00022598"/>
    </source>
</evidence>
<keyword evidence="16" id="KW-1185">Reference proteome</keyword>
<evidence type="ECO:0000313" key="16">
    <source>
        <dbReference type="Proteomes" id="UP000254792"/>
    </source>
</evidence>
<keyword evidence="5 13" id="KW-0436">Ligase</keyword>
<name>A0A345Z278_9MOLU</name>
<dbReference type="Gene3D" id="3.40.50.620">
    <property type="entry name" value="HUPs"/>
    <property type="match status" value="1"/>
</dbReference>
<dbReference type="InterPro" id="IPR032678">
    <property type="entry name" value="tRNA-synt_1_cat_dom"/>
</dbReference>
<dbReference type="Gene3D" id="1.20.120.1910">
    <property type="entry name" value="Cysteine-tRNA ligase, C-terminal anti-codon recognition domain"/>
    <property type="match status" value="1"/>
</dbReference>
<dbReference type="GO" id="GO:0005829">
    <property type="term" value="C:cytosol"/>
    <property type="evidence" value="ECO:0007669"/>
    <property type="project" value="TreeGrafter"/>
</dbReference>
<feature type="binding site" evidence="13">
    <location>
        <position position="203"/>
    </location>
    <ligand>
        <name>Zn(2+)</name>
        <dbReference type="ChEBI" id="CHEBI:29105"/>
    </ligand>
</feature>
<dbReference type="NCBIfam" id="TIGR00435">
    <property type="entry name" value="cysS"/>
    <property type="match status" value="1"/>
</dbReference>
<evidence type="ECO:0000256" key="13">
    <source>
        <dbReference type="HAMAP-Rule" id="MF_00041"/>
    </source>
</evidence>
<evidence type="ECO:0000256" key="11">
    <source>
        <dbReference type="ARBA" id="ARBA00023146"/>
    </source>
</evidence>
<dbReference type="RefSeq" id="WP_115557637.1">
    <property type="nucleotide sequence ID" value="NZ_CP031376.1"/>
</dbReference>
<organism evidence="15 16">
    <name type="scientific">Spiroplasma alleghenense</name>
    <dbReference type="NCBI Taxonomy" id="216931"/>
    <lineage>
        <taxon>Bacteria</taxon>
        <taxon>Bacillati</taxon>
        <taxon>Mycoplasmatota</taxon>
        <taxon>Mollicutes</taxon>
        <taxon>Entomoplasmatales</taxon>
        <taxon>Spiroplasmataceae</taxon>
        <taxon>Spiroplasma</taxon>
    </lineage>
</organism>
<dbReference type="InterPro" id="IPR015803">
    <property type="entry name" value="Cys-tRNA-ligase"/>
</dbReference>
<dbReference type="InterPro" id="IPR014729">
    <property type="entry name" value="Rossmann-like_a/b/a_fold"/>
</dbReference>
<comment type="subunit">
    <text evidence="3 13">Monomer.</text>
</comment>
<dbReference type="HAMAP" id="MF_00041">
    <property type="entry name" value="Cys_tRNA_synth"/>
    <property type="match status" value="1"/>
</dbReference>
<dbReference type="InterPro" id="IPR015273">
    <property type="entry name" value="Cys-tRNA-synt_Ia_DALR"/>
</dbReference>
<dbReference type="InterPro" id="IPR009080">
    <property type="entry name" value="tRNAsynth_Ia_anticodon-bd"/>
</dbReference>
<dbReference type="AlphaFoldDB" id="A0A345Z278"/>
<dbReference type="SMART" id="SM00840">
    <property type="entry name" value="DALR_2"/>
    <property type="match status" value="1"/>
</dbReference>
<comment type="subcellular location">
    <subcellularLocation>
        <location evidence="1 13">Cytoplasm</location>
    </subcellularLocation>
</comment>
<accession>A0A345Z278</accession>
<dbReference type="GO" id="GO:0005524">
    <property type="term" value="F:ATP binding"/>
    <property type="evidence" value="ECO:0007669"/>
    <property type="project" value="UniProtKB-UniRule"/>
</dbReference>
<dbReference type="EMBL" id="CP031376">
    <property type="protein sequence ID" value="AXK50707.1"/>
    <property type="molecule type" value="Genomic_DNA"/>
</dbReference>
<feature type="domain" description="Cysteinyl-tRNA synthetase class Ia DALR" evidence="14">
    <location>
        <begin position="349"/>
        <end position="407"/>
    </location>
</feature>
<evidence type="ECO:0000256" key="12">
    <source>
        <dbReference type="ARBA" id="ARBA00047398"/>
    </source>
</evidence>
<comment type="cofactor">
    <cofactor evidence="13">
        <name>Zn(2+)</name>
        <dbReference type="ChEBI" id="CHEBI:29105"/>
    </cofactor>
    <text evidence="13">Binds 1 zinc ion per subunit.</text>
</comment>
<dbReference type="EC" id="6.1.1.16" evidence="13"/>
<dbReference type="GO" id="GO:0008270">
    <property type="term" value="F:zinc ion binding"/>
    <property type="evidence" value="ECO:0007669"/>
    <property type="project" value="UniProtKB-UniRule"/>
</dbReference>
<dbReference type="SUPFAM" id="SSF52374">
    <property type="entry name" value="Nucleotidylyl transferase"/>
    <property type="match status" value="1"/>
</dbReference>
<dbReference type="SUPFAM" id="SSF47323">
    <property type="entry name" value="Anticodon-binding domain of a subclass of class I aminoacyl-tRNA synthetases"/>
    <property type="match status" value="1"/>
</dbReference>
<keyword evidence="4 13" id="KW-0963">Cytoplasm</keyword>
<keyword evidence="9 13" id="KW-0067">ATP-binding</keyword>
<dbReference type="InterPro" id="IPR024909">
    <property type="entry name" value="Cys-tRNA/MSH_ligase"/>
</dbReference>
<dbReference type="OrthoDB" id="9815130at2"/>
<dbReference type="Pfam" id="PF09190">
    <property type="entry name" value="DALR_2"/>
    <property type="match status" value="1"/>
</dbReference>
<evidence type="ECO:0000256" key="7">
    <source>
        <dbReference type="ARBA" id="ARBA00022741"/>
    </source>
</evidence>
<evidence type="ECO:0000256" key="10">
    <source>
        <dbReference type="ARBA" id="ARBA00022917"/>
    </source>
</evidence>
<keyword evidence="10 13" id="KW-0648">Protein biosynthesis</keyword>
<dbReference type="CDD" id="cd00672">
    <property type="entry name" value="CysRS_core"/>
    <property type="match status" value="1"/>
</dbReference>
<proteinExistence type="inferred from homology"/>
<feature type="short sequence motif" description="'KMSKS' region" evidence="13">
    <location>
        <begin position="260"/>
        <end position="264"/>
    </location>
</feature>